<accession>A0A2H9T241</accession>
<protein>
    <submittedName>
        <fullName evidence="2">Uncharacterized protein</fullName>
    </submittedName>
</protein>
<dbReference type="EMBL" id="PFEN01000009">
    <property type="protein sequence ID" value="PJE69727.1"/>
    <property type="molecule type" value="Genomic_DNA"/>
</dbReference>
<gene>
    <name evidence="2" type="ORF">COU98_00445</name>
</gene>
<comment type="caution">
    <text evidence="2">The sequence shown here is derived from an EMBL/GenBank/DDBJ whole genome shotgun (WGS) entry which is preliminary data.</text>
</comment>
<dbReference type="AlphaFoldDB" id="A0A2H9T241"/>
<evidence type="ECO:0000313" key="2">
    <source>
        <dbReference type="EMBL" id="PJE69727.1"/>
    </source>
</evidence>
<reference evidence="3" key="1">
    <citation type="submission" date="2017-09" db="EMBL/GenBank/DDBJ databases">
        <title>Depth-based differentiation of microbial function through sediment-hosted aquifers and enrichment of novel symbionts in the deep terrestrial subsurface.</title>
        <authorList>
            <person name="Probst A.J."/>
            <person name="Ladd B."/>
            <person name="Jarett J.K."/>
            <person name="Geller-Mcgrath D.E."/>
            <person name="Sieber C.M.K."/>
            <person name="Emerson J.B."/>
            <person name="Anantharaman K."/>
            <person name="Thomas B.C."/>
            <person name="Malmstrom R."/>
            <person name="Stieglmeier M."/>
            <person name="Klingl A."/>
            <person name="Woyke T."/>
            <person name="Ryan C.M."/>
            <person name="Banfield J.F."/>
        </authorList>
    </citation>
    <scope>NUCLEOTIDE SEQUENCE [LARGE SCALE GENOMIC DNA]</scope>
</reference>
<keyword evidence="1" id="KW-1133">Transmembrane helix</keyword>
<keyword evidence="1" id="KW-0812">Transmembrane</keyword>
<evidence type="ECO:0000256" key="1">
    <source>
        <dbReference type="SAM" id="Phobius"/>
    </source>
</evidence>
<feature type="transmembrane region" description="Helical" evidence="1">
    <location>
        <begin position="33"/>
        <end position="53"/>
    </location>
</feature>
<proteinExistence type="predicted"/>
<organism evidence="2 3">
    <name type="scientific">Candidatus Staskawiczbacteria bacterium CG10_big_fil_rev_8_21_14_0_10_38_10</name>
    <dbReference type="NCBI Taxonomy" id="1974891"/>
    <lineage>
        <taxon>Bacteria</taxon>
        <taxon>Candidatus Staskawicziibacteriota</taxon>
    </lineage>
</organism>
<feature type="non-terminal residue" evidence="2">
    <location>
        <position position="1"/>
    </location>
</feature>
<name>A0A2H9T241_9BACT</name>
<keyword evidence="1" id="KW-0472">Membrane</keyword>
<dbReference type="Proteomes" id="UP000236946">
    <property type="component" value="Unassembled WGS sequence"/>
</dbReference>
<sequence>WATALAEKFRFSAKASFFELKYDGINFTEDSPLFFLFCFFIYWEVRSPFIIFVRQAQGIEI</sequence>
<evidence type="ECO:0000313" key="3">
    <source>
        <dbReference type="Proteomes" id="UP000236946"/>
    </source>
</evidence>